<organism evidence="3">
    <name type="scientific">mine drainage metagenome</name>
    <dbReference type="NCBI Taxonomy" id="410659"/>
    <lineage>
        <taxon>unclassified sequences</taxon>
        <taxon>metagenomes</taxon>
        <taxon>ecological metagenomes</taxon>
    </lineage>
</organism>
<reference evidence="3" key="2">
    <citation type="journal article" date="2014" name="ISME J.">
        <title>Microbial stratification in low pH oxic and suboxic macroscopic growths along an acid mine drainage.</title>
        <authorList>
            <person name="Mendez-Garcia C."/>
            <person name="Mesa V."/>
            <person name="Sprenger R.R."/>
            <person name="Richter M."/>
            <person name="Diez M.S."/>
            <person name="Solano J."/>
            <person name="Bargiela R."/>
            <person name="Golyshina O.V."/>
            <person name="Manteca A."/>
            <person name="Ramos J.L."/>
            <person name="Gallego J.R."/>
            <person name="Llorente I."/>
            <person name="Martins Dos Santos V.A."/>
            <person name="Jensen O.N."/>
            <person name="Pelaez A.I."/>
            <person name="Sanchez J."/>
            <person name="Ferrer M."/>
        </authorList>
    </citation>
    <scope>NUCLEOTIDE SEQUENCE</scope>
</reference>
<comment type="caution">
    <text evidence="3">The sequence shown here is derived from an EMBL/GenBank/DDBJ whole genome shotgun (WGS) entry which is preliminary data.</text>
</comment>
<evidence type="ECO:0000313" key="3">
    <source>
        <dbReference type="EMBL" id="EQD59400.1"/>
    </source>
</evidence>
<sequence length="82" mass="9504">QCLKLISRPGTERVVRYAFEYARRYGRSKVTCFTKDNIMKLTDGLFHRVFDEVATEYPTWNLSIGSSTSGPPSWRTLRRPST</sequence>
<accession>T1BZM3</accession>
<keyword evidence="3" id="KW-0560">Oxidoreductase</keyword>
<protein>
    <submittedName>
        <fullName evidence="3">Isocitrate/isopropylmalate dehydrogenase</fullName>
        <ecNumber evidence="3">1.1.1.93</ecNumber>
    </submittedName>
</protein>
<evidence type="ECO:0000259" key="2">
    <source>
        <dbReference type="Pfam" id="PF00180"/>
    </source>
</evidence>
<dbReference type="EMBL" id="AUZY01005347">
    <property type="protein sequence ID" value="EQD59400.1"/>
    <property type="molecule type" value="Genomic_DNA"/>
</dbReference>
<feature type="domain" description="Isopropylmalate dehydrogenase-like" evidence="2">
    <location>
        <begin position="3"/>
        <end position="60"/>
    </location>
</feature>
<dbReference type="SUPFAM" id="SSF53659">
    <property type="entry name" value="Isocitrate/Isopropylmalate dehydrogenase-like"/>
    <property type="match status" value="1"/>
</dbReference>
<dbReference type="InterPro" id="IPR024084">
    <property type="entry name" value="IsoPropMal-DH-like_dom"/>
</dbReference>
<comment type="similarity">
    <text evidence="1">Belongs to the isocitrate and isopropylmalate dehydrogenases family.</text>
</comment>
<name>T1BZM3_9ZZZZ</name>
<proteinExistence type="inferred from homology"/>
<dbReference type="Pfam" id="PF00180">
    <property type="entry name" value="Iso_dh"/>
    <property type="match status" value="1"/>
</dbReference>
<dbReference type="PANTHER" id="PTHR11835:SF43">
    <property type="entry name" value="ISOPROPYLMALATE DEHYDROGENASE-LIKE DOMAIN-CONTAINING PROTEIN"/>
    <property type="match status" value="1"/>
</dbReference>
<reference evidence="3" key="1">
    <citation type="submission" date="2013-08" db="EMBL/GenBank/DDBJ databases">
        <authorList>
            <person name="Mendez C."/>
            <person name="Richter M."/>
            <person name="Ferrer M."/>
            <person name="Sanchez J."/>
        </authorList>
    </citation>
    <scope>NUCLEOTIDE SEQUENCE</scope>
</reference>
<feature type="non-terminal residue" evidence="3">
    <location>
        <position position="1"/>
    </location>
</feature>
<dbReference type="EC" id="1.1.1.93" evidence="3"/>
<dbReference type="GO" id="GO:0006102">
    <property type="term" value="P:isocitrate metabolic process"/>
    <property type="evidence" value="ECO:0007669"/>
    <property type="project" value="TreeGrafter"/>
</dbReference>
<dbReference type="PANTHER" id="PTHR11835">
    <property type="entry name" value="DECARBOXYLATING DEHYDROGENASES-ISOCITRATE, ISOPROPYLMALATE, TARTRATE"/>
    <property type="match status" value="1"/>
</dbReference>
<evidence type="ECO:0000256" key="1">
    <source>
        <dbReference type="ARBA" id="ARBA00007769"/>
    </source>
</evidence>
<dbReference type="Gene3D" id="3.40.718.10">
    <property type="entry name" value="Isopropylmalate Dehydrogenase"/>
    <property type="match status" value="1"/>
</dbReference>
<dbReference type="AlphaFoldDB" id="T1BZM3"/>
<dbReference type="GO" id="GO:0005739">
    <property type="term" value="C:mitochondrion"/>
    <property type="evidence" value="ECO:0007669"/>
    <property type="project" value="TreeGrafter"/>
</dbReference>
<dbReference type="GO" id="GO:0009027">
    <property type="term" value="F:tartrate dehydrogenase activity"/>
    <property type="evidence" value="ECO:0007669"/>
    <property type="project" value="UniProtKB-EC"/>
</dbReference>
<gene>
    <name evidence="3" type="ORF">B1B_08228</name>
</gene>
<dbReference type="GO" id="GO:0006099">
    <property type="term" value="P:tricarboxylic acid cycle"/>
    <property type="evidence" value="ECO:0007669"/>
    <property type="project" value="TreeGrafter"/>
</dbReference>
<dbReference type="GO" id="GO:0004449">
    <property type="term" value="F:isocitrate dehydrogenase (NAD+) activity"/>
    <property type="evidence" value="ECO:0007669"/>
    <property type="project" value="TreeGrafter"/>
</dbReference>